<sequence>MHQRFNELLVSETAGVHDRGHLLSNVFYRNLSDPVQLCGEGNQAGEKWERVPPGGERPLGGAAEKKSGLGENRSRLLLTRSGGELVRAEHGTFERGLVVEGREGRKGEVGGDAGYEVTERDRGAGRGLGGLGEGEREAMRSRDEEGAGGGEGREEGGAGGGEVPGGGGFGHGEDLLGAGGREAELDGHGGDDVGGGGKLELAVGGLGEVADEGGGAEIELAVLGEGGRVVELGGAGVVLEAAGGADERARARVRRHRVLAAGPAPRTHRAGGRRGGQMPRAAA</sequence>
<dbReference type="Proteomes" id="UP000015106">
    <property type="component" value="Chromosome 7"/>
</dbReference>
<organism evidence="2 3">
    <name type="scientific">Triticum urartu</name>
    <name type="common">Red wild einkorn</name>
    <name type="synonym">Crithodium urartu</name>
    <dbReference type="NCBI Taxonomy" id="4572"/>
    <lineage>
        <taxon>Eukaryota</taxon>
        <taxon>Viridiplantae</taxon>
        <taxon>Streptophyta</taxon>
        <taxon>Embryophyta</taxon>
        <taxon>Tracheophyta</taxon>
        <taxon>Spermatophyta</taxon>
        <taxon>Magnoliopsida</taxon>
        <taxon>Liliopsida</taxon>
        <taxon>Poales</taxon>
        <taxon>Poaceae</taxon>
        <taxon>BOP clade</taxon>
        <taxon>Pooideae</taxon>
        <taxon>Triticodae</taxon>
        <taxon>Triticeae</taxon>
        <taxon>Triticinae</taxon>
        <taxon>Triticum</taxon>
    </lineage>
</organism>
<keyword evidence="3" id="KW-1185">Reference proteome</keyword>
<evidence type="ECO:0000313" key="2">
    <source>
        <dbReference type="EnsemblPlants" id="TuG1812G0700002905.01.T01.cds370278"/>
    </source>
</evidence>
<feature type="region of interest" description="Disordered" evidence="1">
    <location>
        <begin position="256"/>
        <end position="283"/>
    </location>
</feature>
<feature type="compositionally biased region" description="Gly residues" evidence="1">
    <location>
        <begin position="157"/>
        <end position="170"/>
    </location>
</feature>
<evidence type="ECO:0000313" key="3">
    <source>
        <dbReference type="Proteomes" id="UP000015106"/>
    </source>
</evidence>
<feature type="compositionally biased region" description="Basic and acidic residues" evidence="1">
    <location>
        <begin position="63"/>
        <end position="74"/>
    </location>
</feature>
<protein>
    <submittedName>
        <fullName evidence="2">Uncharacterized protein</fullName>
    </submittedName>
</protein>
<dbReference type="AlphaFoldDB" id="A0A8R7R0P9"/>
<dbReference type="Gramene" id="TuG1812G0700002905.01.T01">
    <property type="protein sequence ID" value="TuG1812G0700002905.01.T01.cds370278"/>
    <property type="gene ID" value="TuG1812G0700002905.01"/>
</dbReference>
<feature type="compositionally biased region" description="Basic and acidic residues" evidence="1">
    <location>
        <begin position="181"/>
        <end position="191"/>
    </location>
</feature>
<reference evidence="3" key="1">
    <citation type="journal article" date="2013" name="Nature">
        <title>Draft genome of the wheat A-genome progenitor Triticum urartu.</title>
        <authorList>
            <person name="Ling H.Q."/>
            <person name="Zhao S."/>
            <person name="Liu D."/>
            <person name="Wang J."/>
            <person name="Sun H."/>
            <person name="Zhang C."/>
            <person name="Fan H."/>
            <person name="Li D."/>
            <person name="Dong L."/>
            <person name="Tao Y."/>
            <person name="Gao C."/>
            <person name="Wu H."/>
            <person name="Li Y."/>
            <person name="Cui Y."/>
            <person name="Guo X."/>
            <person name="Zheng S."/>
            <person name="Wang B."/>
            <person name="Yu K."/>
            <person name="Liang Q."/>
            <person name="Yang W."/>
            <person name="Lou X."/>
            <person name="Chen J."/>
            <person name="Feng M."/>
            <person name="Jian J."/>
            <person name="Zhang X."/>
            <person name="Luo G."/>
            <person name="Jiang Y."/>
            <person name="Liu J."/>
            <person name="Wang Z."/>
            <person name="Sha Y."/>
            <person name="Zhang B."/>
            <person name="Wu H."/>
            <person name="Tang D."/>
            <person name="Shen Q."/>
            <person name="Xue P."/>
            <person name="Zou S."/>
            <person name="Wang X."/>
            <person name="Liu X."/>
            <person name="Wang F."/>
            <person name="Yang Y."/>
            <person name="An X."/>
            <person name="Dong Z."/>
            <person name="Zhang K."/>
            <person name="Zhang X."/>
            <person name="Luo M.C."/>
            <person name="Dvorak J."/>
            <person name="Tong Y."/>
            <person name="Wang J."/>
            <person name="Yang H."/>
            <person name="Li Z."/>
            <person name="Wang D."/>
            <person name="Zhang A."/>
            <person name="Wang J."/>
        </authorList>
    </citation>
    <scope>NUCLEOTIDE SEQUENCE</scope>
    <source>
        <strain evidence="3">cv. G1812</strain>
    </source>
</reference>
<name>A0A8R7R0P9_TRIUA</name>
<reference evidence="2" key="3">
    <citation type="submission" date="2022-06" db="UniProtKB">
        <authorList>
            <consortium name="EnsemblPlants"/>
        </authorList>
    </citation>
    <scope>IDENTIFICATION</scope>
</reference>
<proteinExistence type="predicted"/>
<reference evidence="2" key="2">
    <citation type="submission" date="2018-03" db="EMBL/GenBank/DDBJ databases">
        <title>The Triticum urartu genome reveals the dynamic nature of wheat genome evolution.</title>
        <authorList>
            <person name="Ling H."/>
            <person name="Ma B."/>
            <person name="Shi X."/>
            <person name="Liu H."/>
            <person name="Dong L."/>
            <person name="Sun H."/>
            <person name="Cao Y."/>
            <person name="Gao Q."/>
            <person name="Zheng S."/>
            <person name="Li Y."/>
            <person name="Yu Y."/>
            <person name="Du H."/>
            <person name="Qi M."/>
            <person name="Li Y."/>
            <person name="Yu H."/>
            <person name="Cui Y."/>
            <person name="Wang N."/>
            <person name="Chen C."/>
            <person name="Wu H."/>
            <person name="Zhao Y."/>
            <person name="Zhang J."/>
            <person name="Li Y."/>
            <person name="Zhou W."/>
            <person name="Zhang B."/>
            <person name="Hu W."/>
            <person name="Eijk M."/>
            <person name="Tang J."/>
            <person name="Witsenboer H."/>
            <person name="Zhao S."/>
            <person name="Li Z."/>
            <person name="Zhang A."/>
            <person name="Wang D."/>
            <person name="Liang C."/>
        </authorList>
    </citation>
    <scope>NUCLEOTIDE SEQUENCE [LARGE SCALE GENOMIC DNA]</scope>
    <source>
        <strain evidence="2">cv. G1812</strain>
    </source>
</reference>
<dbReference type="EnsemblPlants" id="TuG1812G0700002905.01.T01">
    <property type="protein sequence ID" value="TuG1812G0700002905.01.T01.cds370278"/>
    <property type="gene ID" value="TuG1812G0700002905.01"/>
</dbReference>
<feature type="region of interest" description="Disordered" evidence="1">
    <location>
        <begin position="104"/>
        <end position="198"/>
    </location>
</feature>
<accession>A0A8R7R0P9</accession>
<feature type="region of interest" description="Disordered" evidence="1">
    <location>
        <begin position="44"/>
        <end position="74"/>
    </location>
</feature>
<feature type="compositionally biased region" description="Basic and acidic residues" evidence="1">
    <location>
        <begin position="133"/>
        <end position="156"/>
    </location>
</feature>
<evidence type="ECO:0000256" key="1">
    <source>
        <dbReference type="SAM" id="MobiDB-lite"/>
    </source>
</evidence>